<dbReference type="AlphaFoldDB" id="A0A9X2GXN3"/>
<comment type="cofactor">
    <cofactor evidence="1">
        <name>FAD</name>
        <dbReference type="ChEBI" id="CHEBI:57692"/>
    </cofactor>
</comment>
<protein>
    <submittedName>
        <fullName evidence="8">Cyclohexanone monooxygenase</fullName>
        <ecNumber evidence="8">1.14.13.22</ecNumber>
    </submittedName>
</protein>
<gene>
    <name evidence="8" type="ORF">HD597_012514</name>
</gene>
<dbReference type="PRINTS" id="PR00411">
    <property type="entry name" value="PNDRDTASEI"/>
</dbReference>
<organism evidence="8 9">
    <name type="scientific">Nonomuraea thailandensis</name>
    <dbReference type="NCBI Taxonomy" id="1188745"/>
    <lineage>
        <taxon>Bacteria</taxon>
        <taxon>Bacillati</taxon>
        <taxon>Actinomycetota</taxon>
        <taxon>Actinomycetes</taxon>
        <taxon>Streptosporangiales</taxon>
        <taxon>Streptosporangiaceae</taxon>
        <taxon>Nonomuraea</taxon>
    </lineage>
</organism>
<accession>A0A9X2GXN3</accession>
<reference evidence="8" key="1">
    <citation type="submission" date="2022-06" db="EMBL/GenBank/DDBJ databases">
        <title>Sequencing the genomes of 1000 actinobacteria strains.</title>
        <authorList>
            <person name="Klenk H.-P."/>
        </authorList>
    </citation>
    <scope>NUCLEOTIDE SEQUENCE</scope>
    <source>
        <strain evidence="8">DSM 46694</strain>
    </source>
</reference>
<proteinExistence type="inferred from homology"/>
<name>A0A9X2GXN3_9ACTN</name>
<evidence type="ECO:0000256" key="1">
    <source>
        <dbReference type="ARBA" id="ARBA00001974"/>
    </source>
</evidence>
<keyword evidence="5" id="KW-0521">NADP</keyword>
<dbReference type="Proteomes" id="UP001139648">
    <property type="component" value="Unassembled WGS sequence"/>
</dbReference>
<dbReference type="InterPro" id="IPR050775">
    <property type="entry name" value="FAD-binding_Monooxygenases"/>
</dbReference>
<keyword evidence="3" id="KW-0285">Flavoprotein</keyword>
<keyword evidence="7 8" id="KW-0503">Monooxygenase</keyword>
<evidence type="ECO:0000313" key="8">
    <source>
        <dbReference type="EMBL" id="MCP2365494.1"/>
    </source>
</evidence>
<dbReference type="PANTHER" id="PTHR43098">
    <property type="entry name" value="L-ORNITHINE N(5)-MONOOXYGENASE-RELATED"/>
    <property type="match status" value="1"/>
</dbReference>
<keyword evidence="9" id="KW-1185">Reference proteome</keyword>
<dbReference type="PANTHER" id="PTHR43098:SF3">
    <property type="entry name" value="L-ORNITHINE N(5)-MONOOXYGENASE-RELATED"/>
    <property type="match status" value="1"/>
</dbReference>
<keyword evidence="4" id="KW-0274">FAD</keyword>
<dbReference type="InterPro" id="IPR036188">
    <property type="entry name" value="FAD/NAD-bd_sf"/>
</dbReference>
<dbReference type="Pfam" id="PF13738">
    <property type="entry name" value="Pyr_redox_3"/>
    <property type="match status" value="1"/>
</dbReference>
<evidence type="ECO:0000313" key="9">
    <source>
        <dbReference type="Proteomes" id="UP001139648"/>
    </source>
</evidence>
<dbReference type="Gene3D" id="3.50.50.60">
    <property type="entry name" value="FAD/NAD(P)-binding domain"/>
    <property type="match status" value="2"/>
</dbReference>
<comment type="caution">
    <text evidence="8">The sequence shown here is derived from an EMBL/GenBank/DDBJ whole genome shotgun (WGS) entry which is preliminary data.</text>
</comment>
<evidence type="ECO:0000256" key="4">
    <source>
        <dbReference type="ARBA" id="ARBA00022827"/>
    </source>
</evidence>
<evidence type="ECO:0000256" key="3">
    <source>
        <dbReference type="ARBA" id="ARBA00022630"/>
    </source>
</evidence>
<dbReference type="EMBL" id="JAMZEB010000002">
    <property type="protein sequence ID" value="MCP2365494.1"/>
    <property type="molecule type" value="Genomic_DNA"/>
</dbReference>
<sequence>MAEASIDSVTASETGASFDAVVIGAGFSGMYMLHRLRGLGLTARVYEAGDGVGGTWYWNRYPGARCDVESVEYCYSFSEELRQEWDWTERYPSQPEILRYAEHVADRFELRRDLRFRTRVTRAAYDEAASRWRVETDRGDRVTARFLITAVGCLSDARVPGIPGAGSFRGESFHTGRWPHEEVDFTGKRVAVIGTGSSGIQIIPVIAERAAQVTVFQRTPNFTIPAWNRPLQPEYARWVKENYAEIRSTMRDSLFGIAASFNTGSALEASEQERLAELEARWAHGGPGFLGAFGDTAVDPRANELVAEFVRDKIRRTVADPRVAELLSPRDHPIGTKRPCFDTDYYATFNRPNVRLVDVRATPIEEITQTGLRTAGAAYEVDTIVYATGYDALTGALLAIDVTGAGGASLRAKWAAGPRTYLGLMTAGFPNLFTITGPGSPSVLSNMFVSIEQHVDWIAGCLRHLAETGAAVIEAGPGAEDAWTRHVGDVAAQTLFPLADSWYLGANVPGKPRVFLPYPGGVGAYRVICDEVAAKGYEGFVLSP</sequence>
<dbReference type="EC" id="1.14.13.22" evidence="8"/>
<comment type="similarity">
    <text evidence="2">Belongs to the FAD-binding monooxygenase family.</text>
</comment>
<dbReference type="GO" id="GO:0018667">
    <property type="term" value="F:cyclohexanone monooxygenase activity"/>
    <property type="evidence" value="ECO:0007669"/>
    <property type="project" value="UniProtKB-EC"/>
</dbReference>
<evidence type="ECO:0000256" key="5">
    <source>
        <dbReference type="ARBA" id="ARBA00022857"/>
    </source>
</evidence>
<evidence type="ECO:0000256" key="7">
    <source>
        <dbReference type="ARBA" id="ARBA00023033"/>
    </source>
</evidence>
<evidence type="ECO:0000256" key="6">
    <source>
        <dbReference type="ARBA" id="ARBA00023002"/>
    </source>
</evidence>
<dbReference type="SUPFAM" id="SSF51905">
    <property type="entry name" value="FAD/NAD(P)-binding domain"/>
    <property type="match status" value="2"/>
</dbReference>
<evidence type="ECO:0000256" key="2">
    <source>
        <dbReference type="ARBA" id="ARBA00010139"/>
    </source>
</evidence>
<keyword evidence="6 8" id="KW-0560">Oxidoreductase</keyword>
<dbReference type="RefSeq" id="WP_253758823.1">
    <property type="nucleotide sequence ID" value="NZ_BAABKA010000055.1"/>
</dbReference>